<proteinExistence type="predicted"/>
<dbReference type="RefSeq" id="WP_099148008.1">
    <property type="nucleotide sequence ID" value="NZ_PDUD01000001.1"/>
</dbReference>
<comment type="caution">
    <text evidence="1">The sequence shown here is derived from an EMBL/GenBank/DDBJ whole genome shotgun (WGS) entry which is preliminary data.</text>
</comment>
<sequence length="352" mass="38441">MLPCSLLLVLGTAQKYSNEFLSIGVGAKAQALGGAVVAGIDDVTAGAWNPAGLAALRADQGLQLGAMHAEWFAGVGKFDFIGMSLPMGNGDRRFGLSFIRFGIDGIPNTLSLYEEDGTVNFDNVTEFSSADYAFIGTYARRIEKGNGQLLYGGNVKVVHRKIGPFANSWGFGADLGLQYHVGNWQFGALAKDITTTFNAWSFSFTEDQKEVLALTNNDIPINSIEITKPQLILGAGYRMDLGNAGLRPELDFIITTDGRRNTLVSSDPFSIDPALGLEFDYRDFLFIRGGVSQFQRETDFMNEEQLTTRPSLGIGLKISKLYVDYAFSDIGDQESRFSHIISLKLDIVPKQP</sequence>
<organism evidence="1 2">
    <name type="scientific">Flavilitoribacter nigricans (strain ATCC 23147 / DSM 23189 / NBRC 102662 / NCIMB 1420 / SS-2)</name>
    <name type="common">Lewinella nigricans</name>
    <dbReference type="NCBI Taxonomy" id="1122177"/>
    <lineage>
        <taxon>Bacteria</taxon>
        <taxon>Pseudomonadati</taxon>
        <taxon>Bacteroidota</taxon>
        <taxon>Saprospiria</taxon>
        <taxon>Saprospirales</taxon>
        <taxon>Lewinellaceae</taxon>
        <taxon>Flavilitoribacter</taxon>
    </lineage>
</organism>
<dbReference type="EMBL" id="PDUD01000001">
    <property type="protein sequence ID" value="PHN08416.1"/>
    <property type="molecule type" value="Genomic_DNA"/>
</dbReference>
<dbReference type="AlphaFoldDB" id="A0A2D0NJ77"/>
<dbReference type="Gene3D" id="2.40.160.60">
    <property type="entry name" value="Outer membrane protein transport protein (OMPP1/FadL/TodX)"/>
    <property type="match status" value="1"/>
</dbReference>
<reference evidence="1 2" key="1">
    <citation type="submission" date="2017-10" db="EMBL/GenBank/DDBJ databases">
        <title>The draft genome sequence of Lewinella nigricans NBRC 102662.</title>
        <authorList>
            <person name="Wang K."/>
        </authorList>
    </citation>
    <scope>NUCLEOTIDE SEQUENCE [LARGE SCALE GENOMIC DNA]</scope>
    <source>
        <strain evidence="1 2">NBRC 102662</strain>
    </source>
</reference>
<evidence type="ECO:0000313" key="1">
    <source>
        <dbReference type="EMBL" id="PHN08416.1"/>
    </source>
</evidence>
<dbReference type="OrthoDB" id="9808507at2"/>
<dbReference type="Proteomes" id="UP000223913">
    <property type="component" value="Unassembled WGS sequence"/>
</dbReference>
<evidence type="ECO:0008006" key="3">
    <source>
        <dbReference type="Google" id="ProtNLM"/>
    </source>
</evidence>
<evidence type="ECO:0000313" key="2">
    <source>
        <dbReference type="Proteomes" id="UP000223913"/>
    </source>
</evidence>
<protein>
    <recommendedName>
        <fullName evidence="3">PorV/PorQ family protein</fullName>
    </recommendedName>
</protein>
<gene>
    <name evidence="1" type="ORF">CRP01_00450</name>
</gene>
<name>A0A2D0NJ77_FLAN2</name>
<keyword evidence="2" id="KW-1185">Reference proteome</keyword>
<accession>A0A2D0NJ77</accession>